<dbReference type="PATRIC" id="fig|758793.3.peg.6202"/>
<dbReference type="GO" id="GO:0003955">
    <property type="term" value="F:NAD(P)H dehydrogenase (quinone) activity"/>
    <property type="evidence" value="ECO:0007669"/>
    <property type="project" value="TreeGrafter"/>
</dbReference>
<evidence type="ECO:0000313" key="9">
    <source>
        <dbReference type="Proteomes" id="UP000013966"/>
    </source>
</evidence>
<dbReference type="InterPro" id="IPR051169">
    <property type="entry name" value="NADH-Q_oxidoreductase"/>
</dbReference>
<gene>
    <name evidence="8" type="ORF">BRPE64_DCDS10600</name>
</gene>
<keyword evidence="8" id="KW-0614">Plasmid</keyword>
<dbReference type="PANTHER" id="PTHR42913:SF3">
    <property type="entry name" value="64 KDA MITOCHONDRIAL NADH DEHYDROGENASE (EUROFUNG)"/>
    <property type="match status" value="1"/>
</dbReference>
<comment type="cofactor">
    <cofactor evidence="1">
        <name>FAD</name>
        <dbReference type="ChEBI" id="CHEBI:57692"/>
    </cofactor>
</comment>
<dbReference type="GO" id="GO:0019646">
    <property type="term" value="P:aerobic electron transport chain"/>
    <property type="evidence" value="ECO:0007669"/>
    <property type="project" value="TreeGrafter"/>
</dbReference>
<dbReference type="PRINTS" id="PR00411">
    <property type="entry name" value="PNDRDTASEI"/>
</dbReference>
<keyword evidence="9" id="KW-1185">Reference proteome</keyword>
<dbReference type="HOGENOM" id="CLU_021377_8_0_4"/>
<protein>
    <submittedName>
        <fullName evidence="8">FAD-dependent pyridine nucleotide-disulfide oxidoreductase</fullName>
    </submittedName>
</protein>
<reference evidence="8 9" key="2">
    <citation type="journal article" date="2018" name="Int. J. Syst. Evol. Microbiol.">
        <title>Burkholderia insecticola sp. nov., a gut symbiotic bacterium of the bean bug Riptortus pedestris.</title>
        <authorList>
            <person name="Takeshita K."/>
            <person name="Tamaki H."/>
            <person name="Ohbayashi T."/>
            <person name="Meng X.-Y."/>
            <person name="Sone T."/>
            <person name="Mitani Y."/>
            <person name="Peeters C."/>
            <person name="Kikuchi Y."/>
            <person name="Vandamme P."/>
        </authorList>
    </citation>
    <scope>NUCLEOTIDE SEQUENCE [LARGE SCALE GENOMIC DNA]</scope>
    <source>
        <strain evidence="8">RPE64</strain>
        <plasmid evidence="8 9">p1</plasmid>
    </source>
</reference>
<dbReference type="OrthoDB" id="9781621at2"/>
<reference evidence="8 9" key="1">
    <citation type="journal article" date="2013" name="Genome Announc.">
        <title>Complete Genome Sequence of Burkholderia sp. Strain RPE64, Bacterial Symbiont of the Bean Bug Riptortus pedestris.</title>
        <authorList>
            <person name="Shibata T.F."/>
            <person name="Maeda T."/>
            <person name="Nikoh N."/>
            <person name="Yamaguchi K."/>
            <person name="Oshima K."/>
            <person name="Hattori M."/>
            <person name="Nishiyama T."/>
            <person name="Hasebe M."/>
            <person name="Fukatsu T."/>
            <person name="Kikuchi Y."/>
            <person name="Shigenobu S."/>
        </authorList>
    </citation>
    <scope>NUCLEOTIDE SEQUENCE [LARGE SCALE GENOMIC DNA]</scope>
    <source>
        <plasmid evidence="8 9">p1</plasmid>
    </source>
</reference>
<evidence type="ECO:0000256" key="5">
    <source>
        <dbReference type="ARBA" id="ARBA00023002"/>
    </source>
</evidence>
<keyword evidence="4" id="KW-0274">FAD</keyword>
<organism evidence="8 9">
    <name type="scientific">Caballeronia insecticola</name>
    <dbReference type="NCBI Taxonomy" id="758793"/>
    <lineage>
        <taxon>Bacteria</taxon>
        <taxon>Pseudomonadati</taxon>
        <taxon>Pseudomonadota</taxon>
        <taxon>Betaproteobacteria</taxon>
        <taxon>Burkholderiales</taxon>
        <taxon>Burkholderiaceae</taxon>
        <taxon>Caballeronia</taxon>
    </lineage>
</organism>
<evidence type="ECO:0000313" key="8">
    <source>
        <dbReference type="EMBL" id="BAN27996.1"/>
    </source>
</evidence>
<dbReference type="EMBL" id="AP013061">
    <property type="protein sequence ID" value="BAN27996.1"/>
    <property type="molecule type" value="Genomic_DNA"/>
</dbReference>
<evidence type="ECO:0000256" key="6">
    <source>
        <dbReference type="SAM" id="MobiDB-lite"/>
    </source>
</evidence>
<dbReference type="Proteomes" id="UP000013966">
    <property type="component" value="Plasmid p1"/>
</dbReference>
<sequence length="418" mass="44666">MKRILVIGAGFAGLWSALSAARKLDELHHGADEAEVAIVNPAPFHSVRVRNYEQPLDPTLVQLDTVLGPAGVKLIQAKATDIDSANRRVCIERDGATEALDYDRLILAAGSVLVRPPIPGLERFSFDVDTYAGACKLQAHLLTLPALPDTPGRYTAVVVGAGLTGIELAAELPSRLREIVADDDRGKVRVVLADRSTHIAHAMGGAQPVIEGALKTLDVDTRAGVSLESLDAQGVTLTDGATSERIEAATVVWCGGMHANALAGQLPVTLDPLGRVPVDAFLRAEGVPGVFAAGDCARILIDGTRPSVMSCQHGRPMGRYAGNNAVCDLFGMEMLPLSIDWYTTICDLGPWGAVYTEGWDRKLVSEGETAKATKRTINGERIYPPRTGVREDIFRAAAPVVQTPPPTQRNPTQREDPR</sequence>
<dbReference type="SUPFAM" id="SSF51905">
    <property type="entry name" value="FAD/NAD(P)-binding domain"/>
    <property type="match status" value="1"/>
</dbReference>
<geneLocation type="plasmid" evidence="8 9">
    <name>p1</name>
</geneLocation>
<dbReference type="RefSeq" id="WP_016348704.1">
    <property type="nucleotide sequence ID" value="NC_021289.1"/>
</dbReference>
<dbReference type="PANTHER" id="PTHR42913">
    <property type="entry name" value="APOPTOSIS-INDUCING FACTOR 1"/>
    <property type="match status" value="1"/>
</dbReference>
<dbReference type="Gene3D" id="3.50.50.100">
    <property type="match status" value="1"/>
</dbReference>
<dbReference type="Pfam" id="PF07992">
    <property type="entry name" value="Pyr_redox_2"/>
    <property type="match status" value="1"/>
</dbReference>
<proteinExistence type="inferred from homology"/>
<evidence type="ECO:0000256" key="1">
    <source>
        <dbReference type="ARBA" id="ARBA00001974"/>
    </source>
</evidence>
<keyword evidence="5" id="KW-0560">Oxidoreductase</keyword>
<dbReference type="InterPro" id="IPR023753">
    <property type="entry name" value="FAD/NAD-binding_dom"/>
</dbReference>
<evidence type="ECO:0000259" key="7">
    <source>
        <dbReference type="Pfam" id="PF07992"/>
    </source>
</evidence>
<accession>R4X473</accession>
<dbReference type="KEGG" id="buo:BRPE64_DCDS10600"/>
<name>R4X473_9BURK</name>
<dbReference type="PRINTS" id="PR00368">
    <property type="entry name" value="FADPNR"/>
</dbReference>
<evidence type="ECO:0000256" key="2">
    <source>
        <dbReference type="ARBA" id="ARBA00005272"/>
    </source>
</evidence>
<feature type="domain" description="FAD/NAD(P)-binding" evidence="7">
    <location>
        <begin position="3"/>
        <end position="315"/>
    </location>
</feature>
<dbReference type="InterPro" id="IPR036188">
    <property type="entry name" value="FAD/NAD-bd_sf"/>
</dbReference>
<keyword evidence="3" id="KW-0285">Flavoprotein</keyword>
<feature type="region of interest" description="Disordered" evidence="6">
    <location>
        <begin position="395"/>
        <end position="418"/>
    </location>
</feature>
<evidence type="ECO:0000256" key="4">
    <source>
        <dbReference type="ARBA" id="ARBA00022827"/>
    </source>
</evidence>
<dbReference type="AlphaFoldDB" id="R4X473"/>
<comment type="similarity">
    <text evidence="2">Belongs to the NADH dehydrogenase family.</text>
</comment>
<evidence type="ECO:0000256" key="3">
    <source>
        <dbReference type="ARBA" id="ARBA00022630"/>
    </source>
</evidence>